<accession>A0A3P7RP80</accession>
<name>A0A3P7RP80_9BILA</name>
<dbReference type="EMBL" id="UYRT01107812">
    <property type="protein sequence ID" value="VDN44916.1"/>
    <property type="molecule type" value="Genomic_DNA"/>
</dbReference>
<evidence type="ECO:0000256" key="1">
    <source>
        <dbReference type="SAM" id="MobiDB-lite"/>
    </source>
</evidence>
<evidence type="ECO:0000313" key="2">
    <source>
        <dbReference type="EMBL" id="VDN44916.1"/>
    </source>
</evidence>
<organism evidence="2 3">
    <name type="scientific">Gongylonema pulchrum</name>
    <dbReference type="NCBI Taxonomy" id="637853"/>
    <lineage>
        <taxon>Eukaryota</taxon>
        <taxon>Metazoa</taxon>
        <taxon>Ecdysozoa</taxon>
        <taxon>Nematoda</taxon>
        <taxon>Chromadorea</taxon>
        <taxon>Rhabditida</taxon>
        <taxon>Spirurina</taxon>
        <taxon>Spiruromorpha</taxon>
        <taxon>Spiruroidea</taxon>
        <taxon>Gongylonematidae</taxon>
        <taxon>Gongylonema</taxon>
    </lineage>
</organism>
<gene>
    <name evidence="2" type="ORF">GPUH_LOCUS25962</name>
</gene>
<dbReference type="Gene3D" id="6.10.250.1290">
    <property type="match status" value="1"/>
</dbReference>
<keyword evidence="3" id="KW-1185">Reference proteome</keyword>
<dbReference type="Proteomes" id="UP000271098">
    <property type="component" value="Unassembled WGS sequence"/>
</dbReference>
<sequence>MKIRKKYCKEQYANGVPSSPLCLFFQNLTEYNTALNRRIPVIPISLEDARRKKRQRGNRKQSLILACFLKKKFPHFDVIIIFIARKPHFFISEDIDPTVGRFRNLVATAIISSKRKGSDEEAEKSNKEAVLHKFCRFSRPMVSSLSIVMNAAPDLELYAKSLPEPTSGHVGPFVQGIHRIRDDEDGDAPHKKKYAKESWPGRKPNQSRVLA</sequence>
<evidence type="ECO:0000313" key="3">
    <source>
        <dbReference type="Proteomes" id="UP000271098"/>
    </source>
</evidence>
<feature type="region of interest" description="Disordered" evidence="1">
    <location>
        <begin position="179"/>
        <end position="211"/>
    </location>
</feature>
<reference evidence="2 3" key="1">
    <citation type="submission" date="2018-11" db="EMBL/GenBank/DDBJ databases">
        <authorList>
            <consortium name="Pathogen Informatics"/>
        </authorList>
    </citation>
    <scope>NUCLEOTIDE SEQUENCE [LARGE SCALE GENOMIC DNA]</scope>
</reference>
<proteinExistence type="predicted"/>
<protein>
    <submittedName>
        <fullName evidence="2">Uncharacterized protein</fullName>
    </submittedName>
</protein>
<dbReference type="OrthoDB" id="4096268at2759"/>
<dbReference type="AlphaFoldDB" id="A0A3P7RP80"/>